<dbReference type="Gene3D" id="3.40.50.300">
    <property type="entry name" value="P-loop containing nucleotide triphosphate hydrolases"/>
    <property type="match status" value="1"/>
</dbReference>
<sequence length="1229" mass="135135">MDASSHGQRAAKRSRRRSDNSGPETPDATKRSCTHARRQASDAAPERLSHADYAVGWVSALPLELAAAQAMLDETHQDLPQDAGDGNAYILGRIAQHNVVMACLPAGQYGIARAAVVAGNMRRTFRSIQIALMVGIGGGAPGAVDIRLGDVVVASGAVQYDPGEAVPPGRLRRTGNVREPPDSMATAVSKLLAMYESHPGRLPAMLSGVFERNQSMREYACPGPSQDLLFESAYDHPVTMDTCDACNKEKLLKRPPRARAGPTVHWGRVASASQAMRCGTARDQLADELGVLCFEMEAAGLAENFPCLVIRGICDYSDSHRDRQWQRYSAVVAAAYAKDLLSVMPTRACPGTCLAVRSGTNGDLPTLNRRRILLQSLEYHRINSRCGDVAAAQYKTCEWLLSHKAYLDWQDPTKLGQHDGFFCISGKPGSGKSTLIKFLYTHTAKETAGAITISFFFNARGTDLEKTTMGMHRSLLHQLLKQAPDLQNVLDGLDCPSARPEEIEWSIGLVGDVFAAAIAKLGPRRLTCLIDALDECQESLARATVAYFEDLGVRAAKSTTQLRVCFSSRHHPHMPLRKCLKLILQDQVGHKEDMEKYARENLKLDEGAYSEAITAGILGKADGVFMWAVLAVGILNKDMDEGDIFGLEEKLQELPEELGALFAEILTRDNRNMAEALLSLQWILYAERPLTSDEFYFAVKSGIPNPKTGTKEWGRKHLSTMAMDRFVVKSSKGLAEVSKSTRSVQFIHESVRDFLVKEDGLRELWPELGDKFESLSHDRLKQCCDTYLAVDVSGRLPCNEICPDTPDHTVEAWERNVSKAFPFLKYATHGVLHHAEEAAISQPQDSFLDEFPLKHWIKLRNLFEQDYNCRYTTNASLLYILAERNGMRLMQSLPWPNPDLLVRGERRRYPFFAALNNGHQEAAMFLLRQETGLQIDRLPERPACVPGFMPRSLLLWAAKLGDDSLVTLLLQSSIVDMDSKDADKRTALSVASEHGREPVVRRLLATKQVDVNSKSSSGRTPLAYSAWLGHEAVARLLLATAAVDVDARDGWGRTPLFHSAEGGHEAIVRLLLATNAVDVNRKDAMDWTPLFVAATQGHDAIVRLLVATNAAVDPKDRWNRTPLSHAAEKGHGGIVQQLIATDAVDINSRDDNGWTPLFYASERGCDAVVQLLLAAPGIDVAAKSKSNRTPMQVAARQQQRSTVGILRAAMAVKDGSARSGGGRDEDAEA</sequence>
<dbReference type="SUPFAM" id="SSF48403">
    <property type="entry name" value="Ankyrin repeat"/>
    <property type="match status" value="1"/>
</dbReference>
<dbReference type="GO" id="GO:0009116">
    <property type="term" value="P:nucleoside metabolic process"/>
    <property type="evidence" value="ECO:0007669"/>
    <property type="project" value="InterPro"/>
</dbReference>
<dbReference type="EMBL" id="NRSZ01000160">
    <property type="protein sequence ID" value="PNY29059.1"/>
    <property type="molecule type" value="Genomic_DNA"/>
</dbReference>
<dbReference type="Pfam" id="PF01048">
    <property type="entry name" value="PNP_UDP_1"/>
    <property type="match status" value="1"/>
</dbReference>
<dbReference type="AlphaFoldDB" id="A0A2K3QNF5"/>
<dbReference type="PROSITE" id="PS50088">
    <property type="entry name" value="ANK_REPEAT"/>
    <property type="match status" value="1"/>
</dbReference>
<dbReference type="InterPro" id="IPR056884">
    <property type="entry name" value="NPHP3-like_N"/>
</dbReference>
<feature type="domain" description="Nucleoside phosphorylase" evidence="4">
    <location>
        <begin position="58"/>
        <end position="326"/>
    </location>
</feature>
<dbReference type="PROSITE" id="PS50297">
    <property type="entry name" value="ANK_REP_REGION"/>
    <property type="match status" value="1"/>
</dbReference>
<dbReference type="SMART" id="SM00248">
    <property type="entry name" value="ANK"/>
    <property type="match status" value="9"/>
</dbReference>
<dbReference type="Gene3D" id="3.40.50.1580">
    <property type="entry name" value="Nucleoside phosphorylase domain"/>
    <property type="match status" value="1"/>
</dbReference>
<keyword evidence="7" id="KW-1185">Reference proteome</keyword>
<dbReference type="STRING" id="45235.A0A2K3QNF5"/>
<dbReference type="InterPro" id="IPR036770">
    <property type="entry name" value="Ankyrin_rpt-contain_sf"/>
</dbReference>
<keyword evidence="2" id="KW-0040">ANK repeat</keyword>
<dbReference type="InterPro" id="IPR000845">
    <property type="entry name" value="Nucleoside_phosphorylase_d"/>
</dbReference>
<dbReference type="Pfam" id="PF12796">
    <property type="entry name" value="Ank_2"/>
    <property type="match status" value="2"/>
</dbReference>
<dbReference type="Pfam" id="PF24883">
    <property type="entry name" value="NPHP3_N"/>
    <property type="match status" value="1"/>
</dbReference>
<dbReference type="PANTHER" id="PTHR46082:SF11">
    <property type="entry name" value="AAA+ ATPASE DOMAIN-CONTAINING PROTEIN-RELATED"/>
    <property type="match status" value="1"/>
</dbReference>
<feature type="domain" description="Nephrocystin 3-like N-terminal" evidence="5">
    <location>
        <begin position="396"/>
        <end position="569"/>
    </location>
</feature>
<organism evidence="6 7">
    <name type="scientific">Tolypocladium capitatum</name>
    <dbReference type="NCBI Taxonomy" id="45235"/>
    <lineage>
        <taxon>Eukaryota</taxon>
        <taxon>Fungi</taxon>
        <taxon>Dikarya</taxon>
        <taxon>Ascomycota</taxon>
        <taxon>Pezizomycotina</taxon>
        <taxon>Sordariomycetes</taxon>
        <taxon>Hypocreomycetidae</taxon>
        <taxon>Hypocreales</taxon>
        <taxon>Ophiocordycipitaceae</taxon>
        <taxon>Tolypocladium</taxon>
    </lineage>
</organism>
<keyword evidence="1" id="KW-0677">Repeat</keyword>
<feature type="region of interest" description="Disordered" evidence="3">
    <location>
        <begin position="1"/>
        <end position="45"/>
    </location>
</feature>
<comment type="caution">
    <text evidence="6">The sequence shown here is derived from an EMBL/GenBank/DDBJ whole genome shotgun (WGS) entry which is preliminary data.</text>
</comment>
<dbReference type="SUPFAM" id="SSF52540">
    <property type="entry name" value="P-loop containing nucleoside triphosphate hydrolases"/>
    <property type="match status" value="1"/>
</dbReference>
<evidence type="ECO:0000313" key="7">
    <source>
        <dbReference type="Proteomes" id="UP000236621"/>
    </source>
</evidence>
<dbReference type="InterPro" id="IPR053137">
    <property type="entry name" value="NLR-like"/>
</dbReference>
<evidence type="ECO:0000259" key="4">
    <source>
        <dbReference type="Pfam" id="PF01048"/>
    </source>
</evidence>
<dbReference type="Gene3D" id="1.25.40.20">
    <property type="entry name" value="Ankyrin repeat-containing domain"/>
    <property type="match status" value="1"/>
</dbReference>
<evidence type="ECO:0000256" key="1">
    <source>
        <dbReference type="ARBA" id="ARBA00022737"/>
    </source>
</evidence>
<feature type="repeat" description="ANK" evidence="2">
    <location>
        <begin position="1085"/>
        <end position="1117"/>
    </location>
</feature>
<evidence type="ECO:0000256" key="3">
    <source>
        <dbReference type="SAM" id="MobiDB-lite"/>
    </source>
</evidence>
<dbReference type="InterPro" id="IPR002110">
    <property type="entry name" value="Ankyrin_rpt"/>
</dbReference>
<dbReference type="GO" id="GO:0003824">
    <property type="term" value="F:catalytic activity"/>
    <property type="evidence" value="ECO:0007669"/>
    <property type="project" value="InterPro"/>
</dbReference>
<dbReference type="SUPFAM" id="SSF53167">
    <property type="entry name" value="Purine and uridine phosphorylases"/>
    <property type="match status" value="1"/>
</dbReference>
<gene>
    <name evidence="6" type="ORF">TCAP_01021</name>
</gene>
<dbReference type="Proteomes" id="UP000236621">
    <property type="component" value="Unassembled WGS sequence"/>
</dbReference>
<dbReference type="InterPro" id="IPR035994">
    <property type="entry name" value="Nucleoside_phosphorylase_sf"/>
</dbReference>
<dbReference type="InterPro" id="IPR027417">
    <property type="entry name" value="P-loop_NTPase"/>
</dbReference>
<name>A0A2K3QNF5_9HYPO</name>
<accession>A0A2K3QNF5</accession>
<reference evidence="6 7" key="1">
    <citation type="submission" date="2017-08" db="EMBL/GenBank/DDBJ databases">
        <title>Harnessing the power of phylogenomics to disentangle the directionality and signatures of interkingdom host jumping in the parasitic fungal genus Tolypocladium.</title>
        <authorList>
            <person name="Quandt C.A."/>
            <person name="Patterson W."/>
            <person name="Spatafora J.W."/>
        </authorList>
    </citation>
    <scope>NUCLEOTIDE SEQUENCE [LARGE SCALE GENOMIC DNA]</scope>
    <source>
        <strain evidence="6 7">CBS 113982</strain>
    </source>
</reference>
<evidence type="ECO:0000313" key="6">
    <source>
        <dbReference type="EMBL" id="PNY29059.1"/>
    </source>
</evidence>
<proteinExistence type="predicted"/>
<protein>
    <submittedName>
        <fullName evidence="6">Uncharacterized protein</fullName>
    </submittedName>
</protein>
<evidence type="ECO:0000259" key="5">
    <source>
        <dbReference type="Pfam" id="PF24883"/>
    </source>
</evidence>
<evidence type="ECO:0000256" key="2">
    <source>
        <dbReference type="PROSITE-ProRule" id="PRU00023"/>
    </source>
</evidence>
<dbReference type="OrthoDB" id="4927459at2759"/>
<dbReference type="Pfam" id="PF00023">
    <property type="entry name" value="Ank"/>
    <property type="match status" value="1"/>
</dbReference>
<dbReference type="PANTHER" id="PTHR46082">
    <property type="entry name" value="ATP/GTP-BINDING PROTEIN-RELATED"/>
    <property type="match status" value="1"/>
</dbReference>